<name>A0AAU9XMW2_9CNID</name>
<comment type="caution">
    <text evidence="1">The sequence shown here is derived from an EMBL/GenBank/DDBJ whole genome shotgun (WGS) entry which is preliminary data.</text>
</comment>
<dbReference type="PANTHER" id="PTHR47510:SF3">
    <property type="entry name" value="ENDO_EXONUCLEASE_PHOSPHATASE DOMAIN-CONTAINING PROTEIN"/>
    <property type="match status" value="1"/>
</dbReference>
<organism evidence="1 2">
    <name type="scientific">Pocillopora meandrina</name>
    <dbReference type="NCBI Taxonomy" id="46732"/>
    <lineage>
        <taxon>Eukaryota</taxon>
        <taxon>Metazoa</taxon>
        <taxon>Cnidaria</taxon>
        <taxon>Anthozoa</taxon>
        <taxon>Hexacorallia</taxon>
        <taxon>Scleractinia</taxon>
        <taxon>Astrocoeniina</taxon>
        <taxon>Pocilloporidae</taxon>
        <taxon>Pocillopora</taxon>
    </lineage>
</organism>
<accession>A0AAU9XMW2</accession>
<dbReference type="EMBL" id="CALNXJ010000051">
    <property type="protein sequence ID" value="CAH3152382.1"/>
    <property type="molecule type" value="Genomic_DNA"/>
</dbReference>
<dbReference type="Gene3D" id="3.60.10.10">
    <property type="entry name" value="Endonuclease/exonuclease/phosphatase"/>
    <property type="match status" value="1"/>
</dbReference>
<evidence type="ECO:0000313" key="1">
    <source>
        <dbReference type="EMBL" id="CAH3152382.1"/>
    </source>
</evidence>
<proteinExistence type="predicted"/>
<dbReference type="SUPFAM" id="SSF56219">
    <property type="entry name" value="DNase I-like"/>
    <property type="match status" value="1"/>
</dbReference>
<dbReference type="AlphaFoldDB" id="A0AAU9XMW2"/>
<reference evidence="1 2" key="1">
    <citation type="submission" date="2022-05" db="EMBL/GenBank/DDBJ databases">
        <authorList>
            <consortium name="Genoscope - CEA"/>
            <person name="William W."/>
        </authorList>
    </citation>
    <scope>NUCLEOTIDE SEQUENCE [LARGE SCALE GENOMIC DNA]</scope>
</reference>
<gene>
    <name evidence="1" type="ORF">PMEA_00026759</name>
</gene>
<keyword evidence="2" id="KW-1185">Reference proteome</keyword>
<feature type="non-terminal residue" evidence="1">
    <location>
        <position position="1"/>
    </location>
</feature>
<protein>
    <recommendedName>
        <fullName evidence="3">Endonuclease/exonuclease/phosphatase domain-containing protein</fullName>
    </recommendedName>
</protein>
<evidence type="ECO:0008006" key="3">
    <source>
        <dbReference type="Google" id="ProtNLM"/>
    </source>
</evidence>
<dbReference type="Proteomes" id="UP001159428">
    <property type="component" value="Unassembled WGS sequence"/>
</dbReference>
<dbReference type="InterPro" id="IPR036691">
    <property type="entry name" value="Endo/exonu/phosph_ase_sf"/>
</dbReference>
<sequence length="129" mass="14728">IVCRSDWLLERLDSVFYNAFECLWAKITTPNSSFYVAAVYHPPDPPYCPDDLLEHLTNSCDHLLTGNPNSNLIICGDLNQLDYNDFLTQLNLFQMVNTPTRKNKILDVLITNVPHFLEESIGHSRTSSI</sequence>
<dbReference type="PANTHER" id="PTHR47510">
    <property type="entry name" value="REVERSE TRANSCRIPTASE DOMAIN-CONTAINING PROTEIN"/>
    <property type="match status" value="1"/>
</dbReference>
<evidence type="ECO:0000313" key="2">
    <source>
        <dbReference type="Proteomes" id="UP001159428"/>
    </source>
</evidence>